<dbReference type="SUPFAM" id="SSF53850">
    <property type="entry name" value="Periplasmic binding protein-like II"/>
    <property type="match status" value="1"/>
</dbReference>
<gene>
    <name evidence="6" type="ORF">C7I84_23120</name>
</gene>
<comment type="caution">
    <text evidence="6">The sequence shown here is derived from an EMBL/GenBank/DDBJ whole genome shotgun (WGS) entry which is preliminary data.</text>
</comment>
<keyword evidence="7" id="KW-1185">Reference proteome</keyword>
<dbReference type="InterPro" id="IPR005119">
    <property type="entry name" value="LysR_subst-bd"/>
</dbReference>
<keyword evidence="2" id="KW-0805">Transcription regulation</keyword>
<dbReference type="PROSITE" id="PS50931">
    <property type="entry name" value="HTH_LYSR"/>
    <property type="match status" value="1"/>
</dbReference>
<accession>A0A2P7RZ75</accession>
<dbReference type="EMBL" id="PXYK01000027">
    <property type="protein sequence ID" value="PSJ55535.1"/>
    <property type="molecule type" value="Genomic_DNA"/>
</dbReference>
<dbReference type="Proteomes" id="UP000241229">
    <property type="component" value="Unassembled WGS sequence"/>
</dbReference>
<keyword evidence="3" id="KW-0238">DNA-binding</keyword>
<dbReference type="Pfam" id="PF00126">
    <property type="entry name" value="HTH_1"/>
    <property type="match status" value="1"/>
</dbReference>
<dbReference type="InterPro" id="IPR036390">
    <property type="entry name" value="WH_DNA-bd_sf"/>
</dbReference>
<dbReference type="Pfam" id="PF03466">
    <property type="entry name" value="LysR_substrate"/>
    <property type="match status" value="1"/>
</dbReference>
<evidence type="ECO:0000313" key="7">
    <source>
        <dbReference type="Proteomes" id="UP000241229"/>
    </source>
</evidence>
<proteinExistence type="inferred from homology"/>
<evidence type="ECO:0000313" key="6">
    <source>
        <dbReference type="EMBL" id="PSJ55535.1"/>
    </source>
</evidence>
<dbReference type="OrthoDB" id="9786526at2"/>
<comment type="similarity">
    <text evidence="1">Belongs to the LysR transcriptional regulatory family.</text>
</comment>
<dbReference type="InterPro" id="IPR000847">
    <property type="entry name" value="LysR_HTH_N"/>
</dbReference>
<name>A0A2P7RZ75_9HYPH</name>
<keyword evidence="4" id="KW-0804">Transcription</keyword>
<dbReference type="InterPro" id="IPR058163">
    <property type="entry name" value="LysR-type_TF_proteobact-type"/>
</dbReference>
<sequence>MTPRRFKTPEVVSLQTEASTSYLPFALVGIDWIHRAIFCIMQDMRIDEITVFVRVLEAGSFAAAARLLGMPTTTVSAKVAALEKRLGTTLIHRTTRQLRATSAGELYLDRCRAALQEIETAEAELASDNDEPTGTLRITGPTVFGRSLLPELIMAYRQKFPAVKVEVLVMDRIADLVAEGIDLAIRVGPLKDSSLIVRKIMDGYGGYYASQAYLDRHGTPQTLEDLADHQIVGFSRDGKMLYRGEIVDVTLDAPITSNDFYVSRSFIDLDLGIGYLPAPMEKAWRGQQALVRVLPEYSTPPRSLYFVYPRQRFVPARVRTFINFAAERAELLISSR</sequence>
<reference evidence="6 7" key="1">
    <citation type="submission" date="2018-03" db="EMBL/GenBank/DDBJ databases">
        <title>The draft genome of Mesorhizobium sp. 6GN-30.</title>
        <authorList>
            <person name="Liu L."/>
            <person name="Li L."/>
            <person name="Wang T."/>
            <person name="Zhang X."/>
            <person name="Liang L."/>
        </authorList>
    </citation>
    <scope>NUCLEOTIDE SEQUENCE [LARGE SCALE GENOMIC DNA]</scope>
    <source>
        <strain evidence="6 7">6GN30</strain>
    </source>
</reference>
<protein>
    <submittedName>
        <fullName evidence="6">LysR family transcriptional regulator</fullName>
    </submittedName>
</protein>
<evidence type="ECO:0000256" key="4">
    <source>
        <dbReference type="ARBA" id="ARBA00023163"/>
    </source>
</evidence>
<dbReference type="InterPro" id="IPR036388">
    <property type="entry name" value="WH-like_DNA-bd_sf"/>
</dbReference>
<dbReference type="PANTHER" id="PTHR30537:SF5">
    <property type="entry name" value="HTH-TYPE TRANSCRIPTIONAL ACTIVATOR TTDR-RELATED"/>
    <property type="match status" value="1"/>
</dbReference>
<evidence type="ECO:0000259" key="5">
    <source>
        <dbReference type="PROSITE" id="PS50931"/>
    </source>
</evidence>
<dbReference type="PANTHER" id="PTHR30537">
    <property type="entry name" value="HTH-TYPE TRANSCRIPTIONAL REGULATOR"/>
    <property type="match status" value="1"/>
</dbReference>
<evidence type="ECO:0000256" key="1">
    <source>
        <dbReference type="ARBA" id="ARBA00009437"/>
    </source>
</evidence>
<feature type="domain" description="HTH lysR-type" evidence="5">
    <location>
        <begin position="44"/>
        <end position="101"/>
    </location>
</feature>
<dbReference type="AlphaFoldDB" id="A0A2P7RZ75"/>
<dbReference type="GO" id="GO:0003677">
    <property type="term" value="F:DNA binding"/>
    <property type="evidence" value="ECO:0007669"/>
    <property type="project" value="UniProtKB-KW"/>
</dbReference>
<dbReference type="CDD" id="cd08422">
    <property type="entry name" value="PBP2_CrgA_like"/>
    <property type="match status" value="1"/>
</dbReference>
<evidence type="ECO:0000256" key="3">
    <source>
        <dbReference type="ARBA" id="ARBA00023125"/>
    </source>
</evidence>
<dbReference type="GO" id="GO:0003700">
    <property type="term" value="F:DNA-binding transcription factor activity"/>
    <property type="evidence" value="ECO:0007669"/>
    <property type="project" value="InterPro"/>
</dbReference>
<dbReference type="SUPFAM" id="SSF46785">
    <property type="entry name" value="Winged helix' DNA-binding domain"/>
    <property type="match status" value="1"/>
</dbReference>
<organism evidence="6 7">
    <name type="scientific">Kumtagia ephedrae</name>
    <dbReference type="NCBI Taxonomy" id="2116701"/>
    <lineage>
        <taxon>Bacteria</taxon>
        <taxon>Pseudomonadati</taxon>
        <taxon>Pseudomonadota</taxon>
        <taxon>Alphaproteobacteria</taxon>
        <taxon>Hyphomicrobiales</taxon>
        <taxon>Phyllobacteriaceae</taxon>
        <taxon>Kumtagia</taxon>
    </lineage>
</organism>
<dbReference type="Gene3D" id="1.10.10.10">
    <property type="entry name" value="Winged helix-like DNA-binding domain superfamily/Winged helix DNA-binding domain"/>
    <property type="match status" value="1"/>
</dbReference>
<dbReference type="Gene3D" id="3.40.190.290">
    <property type="match status" value="1"/>
</dbReference>
<dbReference type="FunFam" id="1.10.10.10:FF:000001">
    <property type="entry name" value="LysR family transcriptional regulator"/>
    <property type="match status" value="1"/>
</dbReference>
<evidence type="ECO:0000256" key="2">
    <source>
        <dbReference type="ARBA" id="ARBA00023015"/>
    </source>
</evidence>